<feature type="transmembrane region" description="Helical" evidence="2">
    <location>
        <begin position="54"/>
        <end position="82"/>
    </location>
</feature>
<proteinExistence type="predicted"/>
<keyword evidence="2" id="KW-0472">Membrane</keyword>
<evidence type="ECO:0000313" key="3">
    <source>
        <dbReference type="EMBL" id="PTQ52988.1"/>
    </source>
</evidence>
<keyword evidence="2" id="KW-0812">Transmembrane</keyword>
<comment type="caution">
    <text evidence="3">The sequence shown here is derived from an EMBL/GenBank/DDBJ whole genome shotgun (WGS) entry which is preliminary data.</text>
</comment>
<dbReference type="EMBL" id="PEBV01000018">
    <property type="protein sequence ID" value="PTQ52988.1"/>
    <property type="molecule type" value="Genomic_DNA"/>
</dbReference>
<organism evidence="3 4">
    <name type="scientific">Hydrogenibacillus schlegelii</name>
    <name type="common">Bacillus schlegelii</name>
    <dbReference type="NCBI Taxonomy" id="1484"/>
    <lineage>
        <taxon>Bacteria</taxon>
        <taxon>Bacillati</taxon>
        <taxon>Bacillota</taxon>
        <taxon>Bacilli</taxon>
        <taxon>Bacillales</taxon>
        <taxon>Bacillales Family X. Incertae Sedis</taxon>
        <taxon>Hydrogenibacillus</taxon>
    </lineage>
</organism>
<sequence length="168" mass="18065">MIPNANLRRAVRLLAQGFAFSGLIALIVIAWTVLGPDIDDPLRSIVDRLAMAGLGVFLLGAVIWIAARGVFDLIVFAFQGLFHPTTPPHEKRLGLPSAGRKGVAGHPACEKTTGPPSGVTRREAVDEDDDKAAQDRRRANERLAIRLMLAGAWAFLLSLLLALTALEP</sequence>
<protein>
    <recommendedName>
        <fullName evidence="5">DUF3899 domain-containing protein</fullName>
    </recommendedName>
</protein>
<feature type="region of interest" description="Disordered" evidence="1">
    <location>
        <begin position="89"/>
        <end position="133"/>
    </location>
</feature>
<evidence type="ECO:0008006" key="5">
    <source>
        <dbReference type="Google" id="ProtNLM"/>
    </source>
</evidence>
<gene>
    <name evidence="3" type="ORF">HSCHL_2176</name>
</gene>
<dbReference type="RefSeq" id="WP_273000228.1">
    <property type="nucleotide sequence ID" value="NZ_PEBV01000018.1"/>
</dbReference>
<feature type="transmembrane region" description="Helical" evidence="2">
    <location>
        <begin position="143"/>
        <end position="166"/>
    </location>
</feature>
<reference evidence="3 4" key="1">
    <citation type="submission" date="2017-08" db="EMBL/GenBank/DDBJ databases">
        <title>Burning lignite coal seam in the remote Altai Mountains harbors a hydrogen-driven thermophilic microbial community.</title>
        <authorList>
            <person name="Kadnikov V.V."/>
            <person name="Mardanov A.V."/>
            <person name="Ivasenko D."/>
            <person name="Beletsky A.V."/>
            <person name="Karnachuk O.V."/>
            <person name="Ravin N.V."/>
        </authorList>
    </citation>
    <scope>NUCLEOTIDE SEQUENCE [LARGE SCALE GENOMIC DNA]</scope>
    <source>
        <strain evidence="3">AL33</strain>
    </source>
</reference>
<evidence type="ECO:0000313" key="4">
    <source>
        <dbReference type="Proteomes" id="UP000244180"/>
    </source>
</evidence>
<dbReference type="AlphaFoldDB" id="A0A2T5GA12"/>
<keyword evidence="2" id="KW-1133">Transmembrane helix</keyword>
<dbReference type="Proteomes" id="UP000244180">
    <property type="component" value="Unassembled WGS sequence"/>
</dbReference>
<name>A0A2T5GA12_HYDSH</name>
<evidence type="ECO:0000256" key="1">
    <source>
        <dbReference type="SAM" id="MobiDB-lite"/>
    </source>
</evidence>
<feature type="transmembrane region" description="Helical" evidence="2">
    <location>
        <begin position="12"/>
        <end position="34"/>
    </location>
</feature>
<accession>A0A2T5GA12</accession>
<evidence type="ECO:0000256" key="2">
    <source>
        <dbReference type="SAM" id="Phobius"/>
    </source>
</evidence>